<organism evidence="1 2">
    <name type="scientific">Halomicrobium mukohataei</name>
    <dbReference type="NCBI Taxonomy" id="57705"/>
    <lineage>
        <taxon>Archaea</taxon>
        <taxon>Methanobacteriati</taxon>
        <taxon>Methanobacteriota</taxon>
        <taxon>Stenosarchaea group</taxon>
        <taxon>Halobacteria</taxon>
        <taxon>Halobacteriales</taxon>
        <taxon>Haloarculaceae</taxon>
        <taxon>Halomicrobium</taxon>
    </lineage>
</organism>
<comment type="caution">
    <text evidence="1">The sequence shown here is derived from an EMBL/GenBank/DDBJ whole genome shotgun (WGS) entry which is preliminary data.</text>
</comment>
<sequence>MFTVRCVECGATEQNGVSLFKEDTHARETNPDATISTDIKTIFHCEHCDLTENVSTGILPEKNATHFESHRESASGDMTVRIDGSEVPFRSVDEQITENAYYNSEGVRGTSKIHHVHIHARNPPTFSKGSHTVEIGDYVCEEMILGDIRYHDSETRTLKFFRSLKDDGMEPLDKQTREARDAPAGQ</sequence>
<protein>
    <submittedName>
        <fullName evidence="1">Uncharacterized protein</fullName>
    </submittedName>
</protein>
<dbReference type="RefSeq" id="WP_170094367.1">
    <property type="nucleotide sequence ID" value="NZ_WOYG01000001.1"/>
</dbReference>
<evidence type="ECO:0000313" key="2">
    <source>
        <dbReference type="Proteomes" id="UP000608662"/>
    </source>
</evidence>
<dbReference type="AlphaFoldDB" id="A0A847UDY6"/>
<proteinExistence type="predicted"/>
<dbReference type="Proteomes" id="UP000608662">
    <property type="component" value="Unassembled WGS sequence"/>
</dbReference>
<accession>A0A847UDY6</accession>
<dbReference type="EMBL" id="WOYG01000001">
    <property type="protein sequence ID" value="NLV10696.1"/>
    <property type="molecule type" value="Genomic_DNA"/>
</dbReference>
<evidence type="ECO:0000313" key="1">
    <source>
        <dbReference type="EMBL" id="NLV10696.1"/>
    </source>
</evidence>
<reference evidence="1" key="1">
    <citation type="submission" date="2019-12" db="EMBL/GenBank/DDBJ databases">
        <title>Whole-genome sequence of Halomicrobium mukohataei pws1.</title>
        <authorList>
            <person name="Verma D.K."/>
            <person name="Gopal K."/>
            <person name="Prasad E.S."/>
        </authorList>
    </citation>
    <scope>NUCLEOTIDE SEQUENCE</scope>
    <source>
        <strain evidence="1">Pws1</strain>
    </source>
</reference>
<name>A0A847UDY6_9EURY</name>
<gene>
    <name evidence="1" type="ORF">GOC74_12255</name>
</gene>